<dbReference type="EMBL" id="JAXDAE010000002">
    <property type="protein sequence ID" value="MDY2586503.1"/>
    <property type="molecule type" value="Genomic_DNA"/>
</dbReference>
<feature type="region of interest" description="Disordered" evidence="3">
    <location>
        <begin position="167"/>
        <end position="191"/>
    </location>
</feature>
<gene>
    <name evidence="4" type="ORF">SNF14_04085</name>
</gene>
<evidence type="ECO:0000313" key="4">
    <source>
        <dbReference type="EMBL" id="MDY2586503.1"/>
    </source>
</evidence>
<protein>
    <submittedName>
        <fullName evidence="4">OmpH family outer membrane protein</fullName>
    </submittedName>
</protein>
<dbReference type="Gene3D" id="3.30.910.20">
    <property type="entry name" value="Skp domain"/>
    <property type="match status" value="1"/>
</dbReference>
<dbReference type="PROSITE" id="PS51257">
    <property type="entry name" value="PROKAR_LIPOPROTEIN"/>
    <property type="match status" value="1"/>
</dbReference>
<comment type="similarity">
    <text evidence="1">Belongs to the Skp family.</text>
</comment>
<keyword evidence="5" id="KW-1185">Reference proteome</keyword>
<evidence type="ECO:0000256" key="2">
    <source>
        <dbReference type="ARBA" id="ARBA00022729"/>
    </source>
</evidence>
<reference evidence="4 5" key="1">
    <citation type="submission" date="2023-11" db="EMBL/GenBank/DDBJ databases">
        <title>Winogradskyella pelagius sp. nov., isolated from coastal sediment.</title>
        <authorList>
            <person name="Li F."/>
        </authorList>
    </citation>
    <scope>NUCLEOTIDE SEQUENCE [LARGE SCALE GENOMIC DNA]</scope>
    <source>
        <strain evidence="4 5">KCTC 23502</strain>
    </source>
</reference>
<dbReference type="InterPro" id="IPR024930">
    <property type="entry name" value="Skp_dom_sf"/>
</dbReference>
<evidence type="ECO:0000313" key="5">
    <source>
        <dbReference type="Proteomes" id="UP001285855"/>
    </source>
</evidence>
<dbReference type="Proteomes" id="UP001285855">
    <property type="component" value="Unassembled WGS sequence"/>
</dbReference>
<dbReference type="SMART" id="SM00935">
    <property type="entry name" value="OmpH"/>
    <property type="match status" value="1"/>
</dbReference>
<accession>A0ABU5ELS1</accession>
<sequence>MKNILVALLVLVTLSACQEQEKVAFVDNSQVIDDYQMKIDIEKKYEDQNNAFNKQRDSIGRVYQMEIQTIQMQLGKMSQRNQEEESQKFQQKWQPIQQQLQYRQQQMEQNFNVEMDSVINKVNDFVEEYGKNNDYTFIFGKNRAGSVLYGTESKDITEAVTKAINEAYKKGDKTEESKPETSDNAEMTEKK</sequence>
<keyword evidence="2" id="KW-0732">Signal</keyword>
<dbReference type="InterPro" id="IPR005632">
    <property type="entry name" value="Chaperone_Skp"/>
</dbReference>
<evidence type="ECO:0000256" key="1">
    <source>
        <dbReference type="ARBA" id="ARBA00009091"/>
    </source>
</evidence>
<dbReference type="Pfam" id="PF03938">
    <property type="entry name" value="OmpH"/>
    <property type="match status" value="1"/>
</dbReference>
<dbReference type="PANTHER" id="PTHR35089">
    <property type="entry name" value="CHAPERONE PROTEIN SKP"/>
    <property type="match status" value="1"/>
</dbReference>
<dbReference type="SUPFAM" id="SSF111384">
    <property type="entry name" value="OmpH-like"/>
    <property type="match status" value="1"/>
</dbReference>
<name>A0ABU5ELS1_9FLAO</name>
<organism evidence="4 5">
    <name type="scientific">Winogradskyella aquimaris</name>
    <dbReference type="NCBI Taxonomy" id="864074"/>
    <lineage>
        <taxon>Bacteria</taxon>
        <taxon>Pseudomonadati</taxon>
        <taxon>Bacteroidota</taxon>
        <taxon>Flavobacteriia</taxon>
        <taxon>Flavobacteriales</taxon>
        <taxon>Flavobacteriaceae</taxon>
        <taxon>Winogradskyella</taxon>
    </lineage>
</organism>
<dbReference type="PANTHER" id="PTHR35089:SF1">
    <property type="entry name" value="CHAPERONE PROTEIN SKP"/>
    <property type="match status" value="1"/>
</dbReference>
<evidence type="ECO:0000256" key="3">
    <source>
        <dbReference type="SAM" id="MobiDB-lite"/>
    </source>
</evidence>
<comment type="caution">
    <text evidence="4">The sequence shown here is derived from an EMBL/GenBank/DDBJ whole genome shotgun (WGS) entry which is preliminary data.</text>
</comment>
<dbReference type="RefSeq" id="WP_320554872.1">
    <property type="nucleotide sequence ID" value="NZ_JAXDAE010000002.1"/>
</dbReference>
<proteinExistence type="inferred from homology"/>